<reference evidence="3 4" key="1">
    <citation type="submission" date="2019-05" db="EMBL/GenBank/DDBJ databases">
        <title>Nakamurella sp. N5BH11, whole genome shotgun sequence.</title>
        <authorList>
            <person name="Tuo L."/>
        </authorList>
    </citation>
    <scope>NUCLEOTIDE SEQUENCE [LARGE SCALE GENOMIC DNA]</scope>
    <source>
        <strain evidence="3 4">N5BH11</strain>
    </source>
</reference>
<organism evidence="3 4">
    <name type="scientific">Nakamurella flava</name>
    <dbReference type="NCBI Taxonomy" id="2576308"/>
    <lineage>
        <taxon>Bacteria</taxon>
        <taxon>Bacillati</taxon>
        <taxon>Actinomycetota</taxon>
        <taxon>Actinomycetes</taxon>
        <taxon>Nakamurellales</taxon>
        <taxon>Nakamurellaceae</taxon>
        <taxon>Nakamurella</taxon>
    </lineage>
</organism>
<protein>
    <submittedName>
        <fullName evidence="3">CHAD domain-containing protein</fullName>
    </submittedName>
</protein>
<dbReference type="OrthoDB" id="9777271at2"/>
<evidence type="ECO:0000313" key="3">
    <source>
        <dbReference type="EMBL" id="TKV61564.1"/>
    </source>
</evidence>
<dbReference type="InterPro" id="IPR038186">
    <property type="entry name" value="CHAD_dom_sf"/>
</dbReference>
<dbReference type="Pfam" id="PF05235">
    <property type="entry name" value="CHAD"/>
    <property type="match status" value="1"/>
</dbReference>
<evidence type="ECO:0000259" key="2">
    <source>
        <dbReference type="PROSITE" id="PS51708"/>
    </source>
</evidence>
<dbReference type="AlphaFoldDB" id="A0A4U6QLX1"/>
<feature type="region of interest" description="Disordered" evidence="1">
    <location>
        <begin position="1"/>
        <end position="101"/>
    </location>
</feature>
<name>A0A4U6QLX1_9ACTN</name>
<accession>A0A4U6QLX1</accession>
<evidence type="ECO:0000256" key="1">
    <source>
        <dbReference type="SAM" id="MobiDB-lite"/>
    </source>
</evidence>
<dbReference type="PROSITE" id="PS51708">
    <property type="entry name" value="CHAD"/>
    <property type="match status" value="1"/>
</dbReference>
<comment type="caution">
    <text evidence="3">The sequence shown here is derived from an EMBL/GenBank/DDBJ whole genome shotgun (WGS) entry which is preliminary data.</text>
</comment>
<dbReference type="PANTHER" id="PTHR39339">
    <property type="entry name" value="SLR1444 PROTEIN"/>
    <property type="match status" value="1"/>
</dbReference>
<dbReference type="Gene3D" id="1.40.20.10">
    <property type="entry name" value="CHAD domain"/>
    <property type="match status" value="1"/>
</dbReference>
<dbReference type="SMART" id="SM00880">
    <property type="entry name" value="CHAD"/>
    <property type="match status" value="1"/>
</dbReference>
<evidence type="ECO:0000313" key="4">
    <source>
        <dbReference type="Proteomes" id="UP000306985"/>
    </source>
</evidence>
<gene>
    <name evidence="3" type="ORF">FDO65_08355</name>
</gene>
<proteinExistence type="predicted"/>
<keyword evidence="4" id="KW-1185">Reference proteome</keyword>
<dbReference type="PANTHER" id="PTHR39339:SF1">
    <property type="entry name" value="CHAD DOMAIN-CONTAINING PROTEIN"/>
    <property type="match status" value="1"/>
</dbReference>
<dbReference type="RefSeq" id="WP_137448869.1">
    <property type="nucleotide sequence ID" value="NZ_SZZH01000001.1"/>
</dbReference>
<sequence length="395" mass="41993">MTAATPGKTPAKPRAKTPGRTTKAAPAAQPAAADAVAPPGPAAGRRTTTSRPKRAPRPAPLKPTDGITPVADDPSPAGALPVDADAIAPPRPAPRRPGLIPTDIADTIRPVLGKAVADIRAHEEGSRRGGDIENVHKMRVATRRIRAYLKAARPALDRVAVDRLRDDVRELAGTLGVLRDHDVMIDRLHTEASRLGEPDTAALEQLIARLDADRVLARRRLVAELDDPAYAALLTELDEAVATPPVADPWADLVALAAAEWRVLVKQQRRLQRRFGDDPPNDDLHDLRIYGKRARYAAELLPSEPRTVAFLGALAEFQEVLGDHQDACVLEDQLRELLGGGASPGGAADVDLAAAGIAAGRVIQGCRERRVTARADYPGAWKKVKAAGDAAFGDA</sequence>
<dbReference type="EMBL" id="SZZH01000001">
    <property type="protein sequence ID" value="TKV61564.1"/>
    <property type="molecule type" value="Genomic_DNA"/>
</dbReference>
<feature type="domain" description="CHAD" evidence="2">
    <location>
        <begin position="101"/>
        <end position="386"/>
    </location>
</feature>
<dbReference type="Proteomes" id="UP000306985">
    <property type="component" value="Unassembled WGS sequence"/>
</dbReference>
<feature type="compositionally biased region" description="Low complexity" evidence="1">
    <location>
        <begin position="24"/>
        <end position="50"/>
    </location>
</feature>
<dbReference type="InterPro" id="IPR007899">
    <property type="entry name" value="CHAD_dom"/>
</dbReference>